<evidence type="ECO:0000256" key="9">
    <source>
        <dbReference type="ARBA" id="ARBA00023204"/>
    </source>
</evidence>
<comment type="similarity">
    <text evidence="12">Belongs to the NAD-dependent DNA ligase family. LigA subfamily.</text>
</comment>
<dbReference type="PROSITE" id="PS50172">
    <property type="entry name" value="BRCT"/>
    <property type="match status" value="1"/>
</dbReference>
<feature type="binding site" evidence="12">
    <location>
        <position position="453"/>
    </location>
    <ligand>
        <name>Zn(2+)</name>
        <dbReference type="ChEBI" id="CHEBI:29105"/>
    </ligand>
</feature>
<evidence type="ECO:0000256" key="12">
    <source>
        <dbReference type="HAMAP-Rule" id="MF_01588"/>
    </source>
</evidence>
<keyword evidence="6 12" id="KW-0862">Zinc</keyword>
<feature type="active site" description="N6-AMP-lysine intermediate" evidence="12">
    <location>
        <position position="128"/>
    </location>
</feature>
<evidence type="ECO:0000256" key="4">
    <source>
        <dbReference type="ARBA" id="ARBA00022723"/>
    </source>
</evidence>
<dbReference type="InterPro" id="IPR018239">
    <property type="entry name" value="DNA_ligase_AS"/>
</dbReference>
<evidence type="ECO:0000256" key="10">
    <source>
        <dbReference type="ARBA" id="ARBA00023211"/>
    </source>
</evidence>
<dbReference type="SMART" id="SM00292">
    <property type="entry name" value="BRCT"/>
    <property type="match status" value="1"/>
</dbReference>
<evidence type="ECO:0000259" key="14">
    <source>
        <dbReference type="PROSITE" id="PS50172"/>
    </source>
</evidence>
<dbReference type="Gene3D" id="2.40.50.140">
    <property type="entry name" value="Nucleic acid-binding proteins"/>
    <property type="match status" value="1"/>
</dbReference>
<keyword evidence="3 12" id="KW-0235">DNA replication</keyword>
<evidence type="ECO:0000256" key="7">
    <source>
        <dbReference type="ARBA" id="ARBA00022842"/>
    </source>
</evidence>
<dbReference type="GO" id="GO:0016874">
    <property type="term" value="F:ligase activity"/>
    <property type="evidence" value="ECO:0007669"/>
    <property type="project" value="UniProtKB-KW"/>
</dbReference>
<keyword evidence="5 12" id="KW-0227">DNA damage</keyword>
<dbReference type="CDD" id="cd17748">
    <property type="entry name" value="BRCT_DNA_ligase_like"/>
    <property type="match status" value="1"/>
</dbReference>
<keyword evidence="8 12" id="KW-0520">NAD</keyword>
<dbReference type="RefSeq" id="WP_189638834.1">
    <property type="nucleotide sequence ID" value="NZ_BMZF01000001.1"/>
</dbReference>
<dbReference type="Gene3D" id="1.10.287.610">
    <property type="entry name" value="Helix hairpin bin"/>
    <property type="match status" value="1"/>
</dbReference>
<dbReference type="SMART" id="SM00532">
    <property type="entry name" value="LIGANc"/>
    <property type="match status" value="1"/>
</dbReference>
<dbReference type="InterPro" id="IPR041663">
    <property type="entry name" value="DisA/LigA_HHH"/>
</dbReference>
<dbReference type="Pfam" id="PF03120">
    <property type="entry name" value="OB_DNA_ligase"/>
    <property type="match status" value="1"/>
</dbReference>
<evidence type="ECO:0000256" key="1">
    <source>
        <dbReference type="ARBA" id="ARBA00004067"/>
    </source>
</evidence>
<comment type="function">
    <text evidence="1 12">DNA ligase that catalyzes the formation of phosphodiester linkages between 5'-phosphoryl and 3'-hydroxyl groups in double-stranded DNA using NAD as a coenzyme and as the energy source for the reaction. It is essential for DNA replication and repair of damaged DNA.</text>
</comment>
<dbReference type="Pfam" id="PF12826">
    <property type="entry name" value="HHH_2"/>
    <property type="match status" value="1"/>
</dbReference>
<feature type="binding site" evidence="12">
    <location>
        <position position="429"/>
    </location>
    <ligand>
        <name>Zn(2+)</name>
        <dbReference type="ChEBI" id="CHEBI:29105"/>
    </ligand>
</feature>
<dbReference type="InterPro" id="IPR010994">
    <property type="entry name" value="RuvA_2-like"/>
</dbReference>
<dbReference type="SUPFAM" id="SSF47781">
    <property type="entry name" value="RuvA domain 2-like"/>
    <property type="match status" value="1"/>
</dbReference>
<gene>
    <name evidence="12 15" type="primary">ligA</name>
    <name evidence="15" type="ORF">GCM10008927_03370</name>
</gene>
<dbReference type="SUPFAM" id="SSF50249">
    <property type="entry name" value="Nucleic acid-binding proteins"/>
    <property type="match status" value="1"/>
</dbReference>
<dbReference type="InterPro" id="IPR004150">
    <property type="entry name" value="NAD_DNA_ligase_OB"/>
</dbReference>
<evidence type="ECO:0000256" key="8">
    <source>
        <dbReference type="ARBA" id="ARBA00023027"/>
    </source>
</evidence>
<dbReference type="InterPro" id="IPR001357">
    <property type="entry name" value="BRCT_dom"/>
</dbReference>
<name>A0ABQ3CY54_9RHOB</name>
<reference evidence="16" key="1">
    <citation type="journal article" date="2019" name="Int. J. Syst. Evol. Microbiol.">
        <title>The Global Catalogue of Microorganisms (GCM) 10K type strain sequencing project: providing services to taxonomists for standard genome sequencing and annotation.</title>
        <authorList>
            <consortium name="The Broad Institute Genomics Platform"/>
            <consortium name="The Broad Institute Genome Sequencing Center for Infectious Disease"/>
            <person name="Wu L."/>
            <person name="Ma J."/>
        </authorList>
    </citation>
    <scope>NUCLEOTIDE SEQUENCE [LARGE SCALE GENOMIC DNA]</scope>
    <source>
        <strain evidence="16">KCTC 32465</strain>
    </source>
</reference>
<feature type="binding site" evidence="12">
    <location>
        <position position="432"/>
    </location>
    <ligand>
        <name>Zn(2+)</name>
        <dbReference type="ChEBI" id="CHEBI:29105"/>
    </ligand>
</feature>
<evidence type="ECO:0000256" key="11">
    <source>
        <dbReference type="ARBA" id="ARBA00034005"/>
    </source>
</evidence>
<evidence type="ECO:0000313" key="15">
    <source>
        <dbReference type="EMBL" id="GHA42236.1"/>
    </source>
</evidence>
<keyword evidence="16" id="KW-1185">Reference proteome</keyword>
<dbReference type="Gene3D" id="3.40.50.10190">
    <property type="entry name" value="BRCT domain"/>
    <property type="match status" value="1"/>
</dbReference>
<proteinExistence type="inferred from homology"/>
<dbReference type="PROSITE" id="PS01055">
    <property type="entry name" value="DNA_LIGASE_N1"/>
    <property type="match status" value="1"/>
</dbReference>
<keyword evidence="2 12" id="KW-0436">Ligase</keyword>
<keyword evidence="9 12" id="KW-0234">DNA repair</keyword>
<dbReference type="InterPro" id="IPR013840">
    <property type="entry name" value="DNAligase_N"/>
</dbReference>
<dbReference type="PANTHER" id="PTHR23389:SF9">
    <property type="entry name" value="DNA LIGASE"/>
    <property type="match status" value="1"/>
</dbReference>
<feature type="binding site" evidence="12">
    <location>
        <begin position="43"/>
        <end position="47"/>
    </location>
    <ligand>
        <name>NAD(+)</name>
        <dbReference type="ChEBI" id="CHEBI:57540"/>
    </ligand>
</feature>
<dbReference type="Pfam" id="PF01653">
    <property type="entry name" value="DNA_ligase_aden"/>
    <property type="match status" value="1"/>
</dbReference>
<dbReference type="Gene3D" id="6.20.10.30">
    <property type="match status" value="1"/>
</dbReference>
<organism evidence="15 16">
    <name type="scientific">Paramylibacter ulvae</name>
    <dbReference type="NCBI Taxonomy" id="1651968"/>
    <lineage>
        <taxon>Bacteria</taxon>
        <taxon>Pseudomonadati</taxon>
        <taxon>Pseudomonadota</taxon>
        <taxon>Alphaproteobacteria</taxon>
        <taxon>Rhodobacterales</taxon>
        <taxon>Paracoccaceae</taxon>
        <taxon>Paramylibacter</taxon>
    </lineage>
</organism>
<dbReference type="PANTHER" id="PTHR23389">
    <property type="entry name" value="CHROMOSOME TRANSMISSION FIDELITY FACTOR 18"/>
    <property type="match status" value="1"/>
</dbReference>
<keyword evidence="7 12" id="KW-0460">Magnesium</keyword>
<feature type="binding site" evidence="12">
    <location>
        <position position="126"/>
    </location>
    <ligand>
        <name>NAD(+)</name>
        <dbReference type="ChEBI" id="CHEBI:57540"/>
    </ligand>
</feature>
<feature type="domain" description="BRCT" evidence="14">
    <location>
        <begin position="629"/>
        <end position="702"/>
    </location>
</feature>
<dbReference type="EC" id="6.5.1.2" evidence="12 13"/>
<dbReference type="SUPFAM" id="SSF52113">
    <property type="entry name" value="BRCT domain"/>
    <property type="match status" value="1"/>
</dbReference>
<evidence type="ECO:0000256" key="6">
    <source>
        <dbReference type="ARBA" id="ARBA00022833"/>
    </source>
</evidence>
<dbReference type="Pfam" id="PF03119">
    <property type="entry name" value="DNA_ligase_ZBD"/>
    <property type="match status" value="1"/>
</dbReference>
<dbReference type="HAMAP" id="MF_01588">
    <property type="entry name" value="DNA_ligase_A"/>
    <property type="match status" value="1"/>
</dbReference>
<dbReference type="InterPro" id="IPR013839">
    <property type="entry name" value="DNAligase_adenylation"/>
</dbReference>
<dbReference type="SUPFAM" id="SSF56091">
    <property type="entry name" value="DNA ligase/mRNA capping enzyme, catalytic domain"/>
    <property type="match status" value="1"/>
</dbReference>
<dbReference type="InterPro" id="IPR001679">
    <property type="entry name" value="DNA_ligase"/>
</dbReference>
<feature type="binding site" evidence="12">
    <location>
        <position position="184"/>
    </location>
    <ligand>
        <name>NAD(+)</name>
        <dbReference type="ChEBI" id="CHEBI:57540"/>
    </ligand>
</feature>
<dbReference type="NCBIfam" id="TIGR00575">
    <property type="entry name" value="dnlj"/>
    <property type="match status" value="1"/>
</dbReference>
<dbReference type="PIRSF" id="PIRSF001604">
    <property type="entry name" value="LigA"/>
    <property type="match status" value="1"/>
</dbReference>
<dbReference type="Gene3D" id="3.30.470.30">
    <property type="entry name" value="DNA ligase/mRNA capping enzyme"/>
    <property type="match status" value="1"/>
</dbReference>
<sequence length="708" mass="77612">MTTEIPVENLTRDQAIAELEQLSEKLKRANQDYHRDDAPTISDGEYDHLKQRNLAIEIQFPDLKREDSPTEKVGAPISEKFTKIEHSIRMLSLGNAFSDDDVAEFDERIRKYLGMTGGESLYYTAEPKIDGLSLSLRYERGNLVHAATRGDGAIGENVTANAQVINDIPKQIQNAPEIVEIRGEVYMSHSDFMALNKVQEKANAKTFANPRNAAAGSLRQLNSNITAARPLRFFAYAWGELSAPLGTTQSQSVARMREFGFQTNDLMKCCDSPAEMIAHYNRIEELRPDLGYDIDGVVYKVDDLALQSRLGFRSTNPRWAIAHKFPAEIAHTHLEAIEIQVGRTGALSPVARLTPVTVGGVVVSNATLHNPDYIAGKDSKGNAIRDGRDIRVGDWVEVYRAGDVIPKIRDVDLSKRPTDSVPYVFPTHCPECQSPAIREEGDSTIRCTGGLICPAQAVEGLKHFVSRGAFDIEGLGNKQIEAFYNDETLPIRTFADIFTLEARDNAQFGKLKNREGWGAKSSENLFAAINEKRVVALNKLIFALGIRHVGDSSASLLAKQYGSWGALTQAIDTIQDYQGDAWDNLLSIDGVGDVMARAIVDQFHSPDQRKIINDLVAELDIQDAVVQDNSNSPVAGKTVVFTGSLELMTRAEAKARAESLGAKVSGSVSKNTDIVIAGPGAGSKAKKAQELGVQIMDEESWLALINAT</sequence>
<evidence type="ECO:0000313" key="16">
    <source>
        <dbReference type="Proteomes" id="UP000634455"/>
    </source>
</evidence>
<protein>
    <recommendedName>
        <fullName evidence="12 13">DNA ligase</fullName>
        <ecNumber evidence="12 13">6.5.1.2</ecNumber>
    </recommendedName>
    <alternativeName>
        <fullName evidence="12">Polydeoxyribonucleotide synthase [NAD(+)]</fullName>
    </alternativeName>
</protein>
<feature type="binding site" evidence="12">
    <location>
        <position position="149"/>
    </location>
    <ligand>
        <name>NAD(+)</name>
        <dbReference type="ChEBI" id="CHEBI:57540"/>
    </ligand>
</feature>
<comment type="catalytic activity">
    <reaction evidence="11 12 13">
        <text>NAD(+) + (deoxyribonucleotide)n-3'-hydroxyl + 5'-phospho-(deoxyribonucleotide)m = (deoxyribonucleotide)n+m + AMP + beta-nicotinamide D-nucleotide.</text>
        <dbReference type="EC" id="6.5.1.2"/>
    </reaction>
</comment>
<dbReference type="InterPro" id="IPR033136">
    <property type="entry name" value="DNA_ligase_CS"/>
</dbReference>
<keyword evidence="4 12" id="KW-0479">Metal-binding</keyword>
<keyword evidence="10 12" id="KW-0464">Manganese</keyword>
<feature type="binding site" evidence="12">
    <location>
        <position position="447"/>
    </location>
    <ligand>
        <name>Zn(2+)</name>
        <dbReference type="ChEBI" id="CHEBI:29105"/>
    </ligand>
</feature>
<dbReference type="Proteomes" id="UP000634455">
    <property type="component" value="Unassembled WGS sequence"/>
</dbReference>
<dbReference type="InterPro" id="IPR036420">
    <property type="entry name" value="BRCT_dom_sf"/>
</dbReference>
<feature type="binding site" evidence="12">
    <location>
        <position position="300"/>
    </location>
    <ligand>
        <name>NAD(+)</name>
        <dbReference type="ChEBI" id="CHEBI:57540"/>
    </ligand>
</feature>
<accession>A0ABQ3CY54</accession>
<evidence type="ECO:0000256" key="13">
    <source>
        <dbReference type="RuleBase" id="RU000618"/>
    </source>
</evidence>
<comment type="caution">
    <text evidence="15">The sequence shown here is derived from an EMBL/GenBank/DDBJ whole genome shotgun (WGS) entry which is preliminary data.</text>
</comment>
<dbReference type="Pfam" id="PF00533">
    <property type="entry name" value="BRCT"/>
    <property type="match status" value="1"/>
</dbReference>
<evidence type="ECO:0000256" key="2">
    <source>
        <dbReference type="ARBA" id="ARBA00022598"/>
    </source>
</evidence>
<dbReference type="NCBIfam" id="NF005932">
    <property type="entry name" value="PRK07956.1"/>
    <property type="match status" value="1"/>
</dbReference>
<dbReference type="CDD" id="cd00114">
    <property type="entry name" value="LIGANc"/>
    <property type="match status" value="1"/>
</dbReference>
<dbReference type="EMBL" id="BMZF01000001">
    <property type="protein sequence ID" value="GHA42236.1"/>
    <property type="molecule type" value="Genomic_DNA"/>
</dbReference>
<dbReference type="Gene3D" id="1.10.150.20">
    <property type="entry name" value="5' to 3' exonuclease, C-terminal subdomain"/>
    <property type="match status" value="2"/>
</dbReference>
<evidence type="ECO:0000256" key="5">
    <source>
        <dbReference type="ARBA" id="ARBA00022763"/>
    </source>
</evidence>
<feature type="binding site" evidence="12">
    <location>
        <position position="324"/>
    </location>
    <ligand>
        <name>NAD(+)</name>
        <dbReference type="ChEBI" id="CHEBI:57540"/>
    </ligand>
</feature>
<feature type="binding site" evidence="12">
    <location>
        <begin position="92"/>
        <end position="93"/>
    </location>
    <ligand>
        <name>NAD(+)</name>
        <dbReference type="ChEBI" id="CHEBI:57540"/>
    </ligand>
</feature>
<dbReference type="PROSITE" id="PS01056">
    <property type="entry name" value="DNA_LIGASE_N2"/>
    <property type="match status" value="1"/>
</dbReference>
<dbReference type="InterPro" id="IPR004149">
    <property type="entry name" value="Znf_DNAligase_C4"/>
</dbReference>
<comment type="cofactor">
    <cofactor evidence="12">
        <name>Mg(2+)</name>
        <dbReference type="ChEBI" id="CHEBI:18420"/>
    </cofactor>
    <cofactor evidence="12">
        <name>Mn(2+)</name>
        <dbReference type="ChEBI" id="CHEBI:29035"/>
    </cofactor>
</comment>
<dbReference type="InterPro" id="IPR012340">
    <property type="entry name" value="NA-bd_OB-fold"/>
</dbReference>
<evidence type="ECO:0000256" key="3">
    <source>
        <dbReference type="ARBA" id="ARBA00022705"/>
    </source>
</evidence>